<evidence type="ECO:0000256" key="2">
    <source>
        <dbReference type="SAM" id="MobiDB-lite"/>
    </source>
</evidence>
<dbReference type="EMBL" id="JAVRRT010000005">
    <property type="protein sequence ID" value="KAK5172338.1"/>
    <property type="molecule type" value="Genomic_DNA"/>
</dbReference>
<gene>
    <name evidence="3" type="ORF">LTR77_003976</name>
</gene>
<dbReference type="Proteomes" id="UP001337655">
    <property type="component" value="Unassembled WGS sequence"/>
</dbReference>
<feature type="compositionally biased region" description="Low complexity" evidence="2">
    <location>
        <begin position="7"/>
        <end position="25"/>
    </location>
</feature>
<feature type="compositionally biased region" description="Polar residues" evidence="2">
    <location>
        <begin position="417"/>
        <end position="440"/>
    </location>
</feature>
<proteinExistence type="predicted"/>
<feature type="region of interest" description="Disordered" evidence="2">
    <location>
        <begin position="1"/>
        <end position="72"/>
    </location>
</feature>
<evidence type="ECO:0000313" key="4">
    <source>
        <dbReference type="Proteomes" id="UP001337655"/>
    </source>
</evidence>
<dbReference type="RefSeq" id="XP_064661182.1">
    <property type="nucleotide sequence ID" value="XM_064801231.1"/>
</dbReference>
<feature type="compositionally biased region" description="Basic and acidic residues" evidence="2">
    <location>
        <begin position="316"/>
        <end position="345"/>
    </location>
</feature>
<organism evidence="3 4">
    <name type="scientific">Saxophila tyrrhenica</name>
    <dbReference type="NCBI Taxonomy" id="1690608"/>
    <lineage>
        <taxon>Eukaryota</taxon>
        <taxon>Fungi</taxon>
        <taxon>Dikarya</taxon>
        <taxon>Ascomycota</taxon>
        <taxon>Pezizomycotina</taxon>
        <taxon>Dothideomycetes</taxon>
        <taxon>Dothideomycetidae</taxon>
        <taxon>Mycosphaerellales</taxon>
        <taxon>Extremaceae</taxon>
        <taxon>Saxophila</taxon>
    </lineage>
</organism>
<evidence type="ECO:0000256" key="1">
    <source>
        <dbReference type="SAM" id="Coils"/>
    </source>
</evidence>
<keyword evidence="4" id="KW-1185">Reference proteome</keyword>
<reference evidence="3 4" key="1">
    <citation type="submission" date="2023-08" db="EMBL/GenBank/DDBJ databases">
        <title>Black Yeasts Isolated from many extreme environments.</title>
        <authorList>
            <person name="Coleine C."/>
            <person name="Stajich J.E."/>
            <person name="Selbmann L."/>
        </authorList>
    </citation>
    <scope>NUCLEOTIDE SEQUENCE [LARGE SCALE GENOMIC DNA]</scope>
    <source>
        <strain evidence="3 4">CCFEE 5935</strain>
    </source>
</reference>
<name>A0AAV9PFC3_9PEZI</name>
<dbReference type="AlphaFoldDB" id="A0AAV9PFC3"/>
<feature type="compositionally biased region" description="Basic and acidic residues" evidence="2">
    <location>
        <begin position="368"/>
        <end position="389"/>
    </location>
</feature>
<feature type="coiled-coil region" evidence="1">
    <location>
        <begin position="129"/>
        <end position="163"/>
    </location>
</feature>
<comment type="caution">
    <text evidence="3">The sequence shown here is derived from an EMBL/GenBank/DDBJ whole genome shotgun (WGS) entry which is preliminary data.</text>
</comment>
<feature type="region of interest" description="Disordered" evidence="2">
    <location>
        <begin position="316"/>
        <end position="469"/>
    </location>
</feature>
<dbReference type="GeneID" id="89925322"/>
<feature type="compositionally biased region" description="Acidic residues" evidence="2">
    <location>
        <begin position="451"/>
        <end position="463"/>
    </location>
</feature>
<evidence type="ECO:0008006" key="5">
    <source>
        <dbReference type="Google" id="ProtNLM"/>
    </source>
</evidence>
<evidence type="ECO:0000313" key="3">
    <source>
        <dbReference type="EMBL" id="KAK5172338.1"/>
    </source>
</evidence>
<protein>
    <recommendedName>
        <fullName evidence="5">Zinc finger PHD-type domain-containing protein</fullName>
    </recommendedName>
</protein>
<sequence>MKRQKTTKTPSSSSSRSSRGTKTPSQQRLGPKKMPAQKVTKARTPSKPTKQAPAKRKRASTPESLSPDEEERAEYTCDCEKAPRGFGKYFKPQDYLLCRRCMRHQHIRCATDDSYSEEPGHPLCNICGVEEVKQSVKRTKRQAEKMRDAVRQKREEMRELYEVTLWNRYCALPNPENLHPYVVEATQTEYDEVEDKMLPLYNAPQPWLDEVIGRVDAMMDDAGPEMVSYCMQGAKGVKDPHEKLLIQWRELAVWCSNHGPYRGQREQLGVLAEVLGLQEKGTYAGHWIEHNEDGEDGGAGRDADYDDEIRYEDKEVQYKDDEAEYADERMREDADDASKPDEGQDKVAQLLQRLEGGPTQQKTSSYGKVDKEKEMQEQEEIKKRFDEMAKFYQQQEQEASSDAEGGDERAGLAFETPNKNAQASLRNDTPAEHQTTNGSIGNDLRGGVDYDAQEMDSSSDEEVERMRSD</sequence>
<accession>A0AAV9PFC3</accession>
<keyword evidence="1" id="KW-0175">Coiled coil</keyword>